<sequence>MNIPQDIIPRCVSRMGFTAEPSTHNLPARPLSTIFFGDPCDESMLEEDISDELKSGSLPFMIPFNESDSEDSGHHFDTVDLGNVSLSSESTFTTSPPATSSLLMPNTPLPHQPRLLVTSIPPHVPCGPFNEPWTEDDEATVNFAELSLSSRVRIARTPHEPEENKDAGAIAADAADDTTSVAEDPMLTYHGPSDTAIQWLVHFWRSRRDFWREREWLENTRDAYGGIADEDEFGVLVPPQTPKRPPPSPVLSTVPLPDPQAPALVPAPTPTPPTPHPAATPCTYPRQGSLAALHDPSAHTFDAAAHAVPLHMLRTAEVRWFLHERDECLREEQRREAKMREEKMREERHRRLRATGSRPSSCSSSESSSSSRGPSSRRLSHSRPAQPRYSISRRIDRAVAAEVLARPRFCGPDDEVDDGYIGEDDADSPYAYASRWTAVEKLKTTAVRVVGY</sequence>
<feature type="region of interest" description="Disordered" evidence="1">
    <location>
        <begin position="340"/>
        <end position="391"/>
    </location>
</feature>
<dbReference type="RefSeq" id="XP_027619796.1">
    <property type="nucleotide sequence ID" value="XM_027763995.1"/>
</dbReference>
<proteinExistence type="predicted"/>
<feature type="compositionally biased region" description="Pro residues" evidence="1">
    <location>
        <begin position="239"/>
        <end position="249"/>
    </location>
</feature>
<reference evidence="2 3" key="1">
    <citation type="journal article" date="2018" name="Sci. Rep.">
        <title>Genome sequence of the cauliflower mushroom Sparassis crispa (Hanabiratake) and its association with beneficial usage.</title>
        <authorList>
            <person name="Kiyama R."/>
            <person name="Furutani Y."/>
            <person name="Kawaguchi K."/>
            <person name="Nakanishi T."/>
        </authorList>
    </citation>
    <scope>NUCLEOTIDE SEQUENCE [LARGE SCALE GENOMIC DNA]</scope>
</reference>
<dbReference type="Proteomes" id="UP000287166">
    <property type="component" value="Unassembled WGS sequence"/>
</dbReference>
<comment type="caution">
    <text evidence="2">The sequence shown here is derived from an EMBL/GenBank/DDBJ whole genome shotgun (WGS) entry which is preliminary data.</text>
</comment>
<name>A0A401H3A4_9APHY</name>
<evidence type="ECO:0000256" key="1">
    <source>
        <dbReference type="SAM" id="MobiDB-lite"/>
    </source>
</evidence>
<dbReference type="GeneID" id="38785800"/>
<feature type="compositionally biased region" description="Basic and acidic residues" evidence="1">
    <location>
        <begin position="340"/>
        <end position="349"/>
    </location>
</feature>
<dbReference type="EMBL" id="BFAD01000014">
    <property type="protein sequence ID" value="GBE88883.1"/>
    <property type="molecule type" value="Genomic_DNA"/>
</dbReference>
<evidence type="ECO:0000313" key="2">
    <source>
        <dbReference type="EMBL" id="GBE88883.1"/>
    </source>
</evidence>
<organism evidence="2 3">
    <name type="scientific">Sparassis crispa</name>
    <dbReference type="NCBI Taxonomy" id="139825"/>
    <lineage>
        <taxon>Eukaryota</taxon>
        <taxon>Fungi</taxon>
        <taxon>Dikarya</taxon>
        <taxon>Basidiomycota</taxon>
        <taxon>Agaricomycotina</taxon>
        <taxon>Agaricomycetes</taxon>
        <taxon>Polyporales</taxon>
        <taxon>Sparassidaceae</taxon>
        <taxon>Sparassis</taxon>
    </lineage>
</organism>
<feature type="region of interest" description="Disordered" evidence="1">
    <location>
        <begin position="238"/>
        <end position="280"/>
    </location>
</feature>
<evidence type="ECO:0000313" key="3">
    <source>
        <dbReference type="Proteomes" id="UP000287166"/>
    </source>
</evidence>
<feature type="compositionally biased region" description="Pro residues" evidence="1">
    <location>
        <begin position="256"/>
        <end position="278"/>
    </location>
</feature>
<dbReference type="AlphaFoldDB" id="A0A401H3A4"/>
<accession>A0A401H3A4</accession>
<keyword evidence="3" id="KW-1185">Reference proteome</keyword>
<dbReference type="InParanoid" id="A0A401H3A4"/>
<feature type="compositionally biased region" description="Low complexity" evidence="1">
    <location>
        <begin position="357"/>
        <end position="377"/>
    </location>
</feature>
<protein>
    <submittedName>
        <fullName evidence="2">Uncharacterized protein</fullName>
    </submittedName>
</protein>
<gene>
    <name evidence="2" type="ORF">SCP_1402910</name>
</gene>